<keyword evidence="7" id="KW-1185">Reference proteome</keyword>
<dbReference type="GO" id="GO:0005576">
    <property type="term" value="C:extracellular region"/>
    <property type="evidence" value="ECO:0007669"/>
    <property type="project" value="UniProtKB-SubCell"/>
</dbReference>
<feature type="region of interest" description="Disordered" evidence="4">
    <location>
        <begin position="288"/>
        <end position="308"/>
    </location>
</feature>
<evidence type="ECO:0000313" key="7">
    <source>
        <dbReference type="Proteomes" id="UP000292052"/>
    </source>
</evidence>
<organism evidence="6 7">
    <name type="scientific">Asbolus verrucosus</name>
    <name type="common">Desert ironclad beetle</name>
    <dbReference type="NCBI Taxonomy" id="1661398"/>
    <lineage>
        <taxon>Eukaryota</taxon>
        <taxon>Metazoa</taxon>
        <taxon>Ecdysozoa</taxon>
        <taxon>Arthropoda</taxon>
        <taxon>Hexapoda</taxon>
        <taxon>Insecta</taxon>
        <taxon>Pterygota</taxon>
        <taxon>Neoptera</taxon>
        <taxon>Endopterygota</taxon>
        <taxon>Coleoptera</taxon>
        <taxon>Polyphaga</taxon>
        <taxon>Cucujiformia</taxon>
        <taxon>Tenebrionidae</taxon>
        <taxon>Pimeliinae</taxon>
        <taxon>Asbolus</taxon>
    </lineage>
</organism>
<dbReference type="PROSITE" id="PS50184">
    <property type="entry name" value="VWFC_2"/>
    <property type="match status" value="1"/>
</dbReference>
<feature type="region of interest" description="Disordered" evidence="4">
    <location>
        <begin position="860"/>
        <end position="918"/>
    </location>
</feature>
<dbReference type="SMART" id="SM00214">
    <property type="entry name" value="VWC"/>
    <property type="match status" value="2"/>
</dbReference>
<dbReference type="PANTHER" id="PTHR46698:SF3">
    <property type="entry name" value="TENECTIN ISOFORM 1-RELATED"/>
    <property type="match status" value="1"/>
</dbReference>
<evidence type="ECO:0000313" key="6">
    <source>
        <dbReference type="EMBL" id="RZC35998.1"/>
    </source>
</evidence>
<keyword evidence="2" id="KW-0964">Secreted</keyword>
<dbReference type="Gene3D" id="6.20.200.20">
    <property type="match status" value="1"/>
</dbReference>
<dbReference type="AlphaFoldDB" id="A0A482VUD6"/>
<evidence type="ECO:0000256" key="3">
    <source>
        <dbReference type="ARBA" id="ARBA00022729"/>
    </source>
</evidence>
<protein>
    <recommendedName>
        <fullName evidence="5">VWFC domain-containing protein</fullName>
    </recommendedName>
</protein>
<feature type="compositionally biased region" description="Polar residues" evidence="4">
    <location>
        <begin position="880"/>
        <end position="910"/>
    </location>
</feature>
<proteinExistence type="predicted"/>
<evidence type="ECO:0000259" key="5">
    <source>
        <dbReference type="PROSITE" id="PS50184"/>
    </source>
</evidence>
<evidence type="ECO:0000256" key="1">
    <source>
        <dbReference type="ARBA" id="ARBA00004613"/>
    </source>
</evidence>
<sequence>MEVATAEPCLNCTCSRGTLLCYLRICPKLPNPPPPGCILLHRYRTCCPELICTEIFGGGNELEARSEPDGVDISYDRTSTENACVANGSIYGPGSAMDSSSLCEYCYCLRGNQICVKPKCLLPIDGCVPMYEPTNCCPIHYNCTYASSTTSSTTTIKPQETESHRGGCVVDDIYYNEGGKVLGVGHSACDNCYCLRGILRCEPLSCAPPLFGCTPVVRSGECCAASYNCSGAIEIQPEPNYGEFPIVSKEYAKLRKQFQQKIPDPAANRESSVTEISNLPFYVIAETSQTTTKNQRSPGTSGTTRHFTGISFDSSTKKPLYYNSMREENLSASENRDSTRSYVQNKFPDIYYATTNTNYKRIYATTIKPITTEPNGFKTINSITTADYKEAEKLRSVDYLDLNDETLLSIVDSLLDSRLNRRVETKNDAEFNNNLTTENTESSQVTTSDPIISTEEAVTETTTYDISTTDLLTTTEDLITASVPLNFSLHPVTLKTILNSTDCVNDNETVSKQNYLDFSEFSTAIPVDANEVNKLAEVKNYEDSITSSEESPIETTTNEQIQESKIKIVNATFKSPLEIEAILNITKNKDQDYEFDYNESSLPPSLPNLKIIPFVAADALDSEKDTHNVIHQDHLTDTSFGYMNLFSPPTETEGGFIPKQPPILENFYENAVTSASITNTPKLLEASCISEGSEVAHGQSITSESACITCSCYYGNIVCQKITCPIPAPGCRKASVQDLATCCPHYICGTEEAPTVVLDRLEGTLNSQEVVTVAEGVNTPDPFRDVIRTEPAPDLQSLIVDMMPFLARKTTPIPPTTEKIPLQKPTSTQPFDDVTTVKYSNEGNFVLDKVLQLIFSNKNDHTSETTSPQIQTSKFHRTADPTTTVAPSVQSKTKPLQTTPVSSINTTRENSNNKDETPNSGIAILKLAGCNIYGRMYRVGRIISELSNPCLECKCTEIGVQCRALKC</sequence>
<gene>
    <name evidence="6" type="ORF">BDFB_004096</name>
</gene>
<name>A0A482VUD6_ASBVE</name>
<dbReference type="InterPro" id="IPR052424">
    <property type="entry name" value="Kielin_Chordin-BMP_Reg"/>
</dbReference>
<reference evidence="6 7" key="1">
    <citation type="submission" date="2017-03" db="EMBL/GenBank/DDBJ databases">
        <title>Genome of the blue death feigning beetle - Asbolus verrucosus.</title>
        <authorList>
            <person name="Rider S.D."/>
        </authorList>
    </citation>
    <scope>NUCLEOTIDE SEQUENCE [LARGE SCALE GENOMIC DNA]</scope>
    <source>
        <strain evidence="6">Butters</strain>
        <tissue evidence="6">Head and leg muscle</tissue>
    </source>
</reference>
<dbReference type="InterPro" id="IPR001007">
    <property type="entry name" value="VWF_dom"/>
</dbReference>
<keyword evidence="3" id="KW-0732">Signal</keyword>
<comment type="caution">
    <text evidence="6">The sequence shown here is derived from an EMBL/GenBank/DDBJ whole genome shotgun (WGS) entry which is preliminary data.</text>
</comment>
<dbReference type="STRING" id="1661398.A0A482VUD6"/>
<feature type="domain" description="VWFC" evidence="5">
    <location>
        <begin position="686"/>
        <end position="749"/>
    </location>
</feature>
<dbReference type="EMBL" id="QDEB01066282">
    <property type="protein sequence ID" value="RZC35998.1"/>
    <property type="molecule type" value="Genomic_DNA"/>
</dbReference>
<evidence type="ECO:0000256" key="2">
    <source>
        <dbReference type="ARBA" id="ARBA00022525"/>
    </source>
</evidence>
<accession>A0A482VUD6</accession>
<dbReference type="OrthoDB" id="364779at2759"/>
<comment type="subcellular location">
    <subcellularLocation>
        <location evidence="1">Secreted</location>
    </subcellularLocation>
</comment>
<evidence type="ECO:0000256" key="4">
    <source>
        <dbReference type="SAM" id="MobiDB-lite"/>
    </source>
</evidence>
<dbReference type="Proteomes" id="UP000292052">
    <property type="component" value="Unassembled WGS sequence"/>
</dbReference>
<dbReference type="SUPFAM" id="SSF57603">
    <property type="entry name" value="FnI-like domain"/>
    <property type="match status" value="3"/>
</dbReference>
<dbReference type="PANTHER" id="PTHR46698">
    <property type="entry name" value="CROSSVEINLESS 2"/>
    <property type="match status" value="1"/>
</dbReference>
<feature type="compositionally biased region" description="Polar residues" evidence="4">
    <location>
        <begin position="864"/>
        <end position="873"/>
    </location>
</feature>